<proteinExistence type="predicted"/>
<dbReference type="Proteomes" id="UP000270094">
    <property type="component" value="Unassembled WGS sequence"/>
</dbReference>
<name>A0A3P7JIZ0_STRVU</name>
<protein>
    <submittedName>
        <fullName evidence="1">Uncharacterized protein</fullName>
    </submittedName>
</protein>
<sequence>MTLDLSFALDAKVSLNTDDSSEAIATVWLPIYSTANVTLFQSLDSCSTECSSTTWSTFHPDPKSDIHIGYDKTAEALV</sequence>
<dbReference type="EMBL" id="UYYB01101559">
    <property type="protein sequence ID" value="VDM78314.1"/>
    <property type="molecule type" value="Genomic_DNA"/>
</dbReference>
<organism evidence="1 2">
    <name type="scientific">Strongylus vulgaris</name>
    <name type="common">Blood worm</name>
    <dbReference type="NCBI Taxonomy" id="40348"/>
    <lineage>
        <taxon>Eukaryota</taxon>
        <taxon>Metazoa</taxon>
        <taxon>Ecdysozoa</taxon>
        <taxon>Nematoda</taxon>
        <taxon>Chromadorea</taxon>
        <taxon>Rhabditida</taxon>
        <taxon>Rhabditina</taxon>
        <taxon>Rhabditomorpha</taxon>
        <taxon>Strongyloidea</taxon>
        <taxon>Strongylidae</taxon>
        <taxon>Strongylus</taxon>
    </lineage>
</organism>
<evidence type="ECO:0000313" key="1">
    <source>
        <dbReference type="EMBL" id="VDM78314.1"/>
    </source>
</evidence>
<accession>A0A3P7JIZ0</accession>
<evidence type="ECO:0000313" key="2">
    <source>
        <dbReference type="Proteomes" id="UP000270094"/>
    </source>
</evidence>
<gene>
    <name evidence="1" type="ORF">SVUK_LOCUS13312</name>
</gene>
<reference evidence="1 2" key="1">
    <citation type="submission" date="2018-11" db="EMBL/GenBank/DDBJ databases">
        <authorList>
            <consortium name="Pathogen Informatics"/>
        </authorList>
    </citation>
    <scope>NUCLEOTIDE SEQUENCE [LARGE SCALE GENOMIC DNA]</scope>
</reference>
<dbReference type="AlphaFoldDB" id="A0A3P7JIZ0"/>
<keyword evidence="2" id="KW-1185">Reference proteome</keyword>